<dbReference type="EMBL" id="BAAAZW010000002">
    <property type="protein sequence ID" value="GAA3953417.1"/>
    <property type="molecule type" value="Genomic_DNA"/>
</dbReference>
<gene>
    <name evidence="1" type="ORF">GCM10022231_09590</name>
</gene>
<dbReference type="RefSeq" id="WP_344781144.1">
    <property type="nucleotide sequence ID" value="NZ_BAAAZW010000002.1"/>
</dbReference>
<organism evidence="1 2">
    <name type="scientific">Gordonia caeni</name>
    <dbReference type="NCBI Taxonomy" id="1007097"/>
    <lineage>
        <taxon>Bacteria</taxon>
        <taxon>Bacillati</taxon>
        <taxon>Actinomycetota</taxon>
        <taxon>Actinomycetes</taxon>
        <taxon>Mycobacteriales</taxon>
        <taxon>Gordoniaceae</taxon>
        <taxon>Gordonia</taxon>
    </lineage>
</organism>
<accession>A0ABP7NT84</accession>
<dbReference type="InterPro" id="IPR034660">
    <property type="entry name" value="DinB/YfiT-like"/>
</dbReference>
<sequence>MYTPARDDELTGLTNYADQQLGALRAALYGLTEEQARSTPCRSSLSVGGIVKHVEQGMAGAIDRLRNGAQSPELDEAGVAAYLDGLVLGADESAAELVERFDRTRVEFLEALAQTDPDSEAEAPPAPWSGIYESTPIKNRYYLVHQIEEFARHAGHADIIREQIDGQSVPGLEMSMAGAPANQFFTPFVPEPGTLLT</sequence>
<evidence type="ECO:0000313" key="1">
    <source>
        <dbReference type="EMBL" id="GAA3953417.1"/>
    </source>
</evidence>
<protein>
    <submittedName>
        <fullName evidence="1">DinB family protein</fullName>
    </submittedName>
</protein>
<dbReference type="InterPro" id="IPR007061">
    <property type="entry name" value="MST-like"/>
</dbReference>
<dbReference type="Proteomes" id="UP001418444">
    <property type="component" value="Unassembled WGS sequence"/>
</dbReference>
<dbReference type="Pfam" id="PF04978">
    <property type="entry name" value="MST"/>
    <property type="match status" value="1"/>
</dbReference>
<dbReference type="SUPFAM" id="SSF109854">
    <property type="entry name" value="DinB/YfiT-like putative metalloenzymes"/>
    <property type="match status" value="1"/>
</dbReference>
<proteinExistence type="predicted"/>
<comment type="caution">
    <text evidence="1">The sequence shown here is derived from an EMBL/GenBank/DDBJ whole genome shotgun (WGS) entry which is preliminary data.</text>
</comment>
<name>A0ABP7NT84_9ACTN</name>
<evidence type="ECO:0000313" key="2">
    <source>
        <dbReference type="Proteomes" id="UP001418444"/>
    </source>
</evidence>
<reference evidence="2" key="1">
    <citation type="journal article" date="2019" name="Int. J. Syst. Evol. Microbiol.">
        <title>The Global Catalogue of Microorganisms (GCM) 10K type strain sequencing project: providing services to taxonomists for standard genome sequencing and annotation.</title>
        <authorList>
            <consortium name="The Broad Institute Genomics Platform"/>
            <consortium name="The Broad Institute Genome Sequencing Center for Infectious Disease"/>
            <person name="Wu L."/>
            <person name="Ma J."/>
        </authorList>
    </citation>
    <scope>NUCLEOTIDE SEQUENCE [LARGE SCALE GENOMIC DNA]</scope>
    <source>
        <strain evidence="2">JCM 16923</strain>
    </source>
</reference>
<dbReference type="Gene3D" id="1.20.120.450">
    <property type="entry name" value="dinb family like domain"/>
    <property type="match status" value="1"/>
</dbReference>
<keyword evidence="2" id="KW-1185">Reference proteome</keyword>